<protein>
    <recommendedName>
        <fullName evidence="1">HMA domain-containing protein</fullName>
    </recommendedName>
</protein>
<dbReference type="Gene3D" id="3.30.70.100">
    <property type="match status" value="1"/>
</dbReference>
<proteinExistence type="predicted"/>
<dbReference type="EMBL" id="CAEKKB010000006">
    <property type="protein sequence ID" value="CAB4312220.1"/>
    <property type="molecule type" value="Genomic_DNA"/>
</dbReference>
<keyword evidence="3" id="KW-1185">Reference proteome</keyword>
<evidence type="ECO:0000313" key="3">
    <source>
        <dbReference type="Proteomes" id="UP000507245"/>
    </source>
</evidence>
<gene>
    <name evidence="2" type="ORF">ORAREDHAP_LOCUS34576</name>
</gene>
<dbReference type="GO" id="GO:0046872">
    <property type="term" value="F:metal ion binding"/>
    <property type="evidence" value="ECO:0007669"/>
    <property type="project" value="InterPro"/>
</dbReference>
<name>A0A6J5XEF0_PRUAR</name>
<dbReference type="InterPro" id="IPR006121">
    <property type="entry name" value="HMA_dom"/>
</dbReference>
<dbReference type="AlphaFoldDB" id="A0A6J5XEF0"/>
<dbReference type="InterPro" id="IPR044296">
    <property type="entry name" value="HIPP46"/>
</dbReference>
<evidence type="ECO:0000313" key="2">
    <source>
        <dbReference type="EMBL" id="CAB4312220.1"/>
    </source>
</evidence>
<dbReference type="PANTHER" id="PTHR46371">
    <property type="entry name" value="OS04G0464100 PROTEIN"/>
    <property type="match status" value="1"/>
</dbReference>
<accession>A0A6J5XEF0</accession>
<reference evidence="3" key="1">
    <citation type="journal article" date="2020" name="Genome Biol.">
        <title>Gamete binning: chromosome-level and haplotype-resolved genome assembly enabled by high-throughput single-cell sequencing of gamete genomes.</title>
        <authorList>
            <person name="Campoy J.A."/>
            <person name="Sun H."/>
            <person name="Goel M."/>
            <person name="Jiao W.-B."/>
            <person name="Folz-Donahue K."/>
            <person name="Wang N."/>
            <person name="Rubio M."/>
            <person name="Liu C."/>
            <person name="Kukat C."/>
            <person name="Ruiz D."/>
            <person name="Huettel B."/>
            <person name="Schneeberger K."/>
        </authorList>
    </citation>
    <scope>NUCLEOTIDE SEQUENCE [LARGE SCALE GENOMIC DNA]</scope>
    <source>
        <strain evidence="3">cv. Rojo Pasion</strain>
    </source>
</reference>
<dbReference type="OrthoDB" id="692882at2759"/>
<dbReference type="Proteomes" id="UP000507245">
    <property type="component" value="Unassembled WGS sequence"/>
</dbReference>
<feature type="domain" description="HMA" evidence="1">
    <location>
        <begin position="59"/>
        <end position="127"/>
    </location>
</feature>
<evidence type="ECO:0000259" key="1">
    <source>
        <dbReference type="PROSITE" id="PS50846"/>
    </source>
</evidence>
<dbReference type="PROSITE" id="PS50846">
    <property type="entry name" value="HMA_2"/>
    <property type="match status" value="1"/>
</dbReference>
<organism evidence="2 3">
    <name type="scientific">Prunus armeniaca</name>
    <name type="common">Apricot</name>
    <name type="synonym">Armeniaca vulgaris</name>
    <dbReference type="NCBI Taxonomy" id="36596"/>
    <lineage>
        <taxon>Eukaryota</taxon>
        <taxon>Viridiplantae</taxon>
        <taxon>Streptophyta</taxon>
        <taxon>Embryophyta</taxon>
        <taxon>Tracheophyta</taxon>
        <taxon>Spermatophyta</taxon>
        <taxon>Magnoliopsida</taxon>
        <taxon>eudicotyledons</taxon>
        <taxon>Gunneridae</taxon>
        <taxon>Pentapetalae</taxon>
        <taxon>rosids</taxon>
        <taxon>fabids</taxon>
        <taxon>Rosales</taxon>
        <taxon>Rosaceae</taxon>
        <taxon>Amygdaloideae</taxon>
        <taxon>Amygdaleae</taxon>
        <taxon>Prunus</taxon>
    </lineage>
</organism>
<sequence length="166" mass="18616">MDTCLHICCRKDFSFRFLFRQGISALDFDRKEDEAKHVVHLSLPQQLVFVRWNLANQDEQKIVIKVQLTSENCRTKALKIAAEAKGVSNVSIVVEKAEVEVIGVGVDAVSLAKSLEKQLGFASIVSVGEVKEPEEPELVIPIQWTLSYIHCHTMMDSADVKLSTFN</sequence>